<evidence type="ECO:0000259" key="5">
    <source>
        <dbReference type="SMART" id="SM00912"/>
    </source>
</evidence>
<gene>
    <name evidence="6" type="ORF">C667_08428</name>
</gene>
<sequence length="1774" mass="178588">MKTIRPYRSAPAPRILAAALALAFSQAWPAWALPEGNTTAHGVVEVGRPDASRMVIRQASDKAIVNWQGFSIGAGEQVRIEQPGAGSAILNRVTGASRSEIQGRLDANGKVFLINRNGVVFGEAAAVNVGSLVASTLDIDNDDFVADRLRFRALEGPAAVENAGSINVAERGTVALMGGRVANNGTIRAQLGTVAMAAGEEMTLDLAGDGLSRLTVTRATLEALVDNGGAVIADGGQVLLSARALAEVSSRVVNQTGVVRARGLSERGGRIVLDGGDSGVTEVSGVLDASAPQAGGRGGEVQVLGHHVAVSGAAALDASGAAGGGAVLVGGDYQGRNPAVRNAKATYVGPRASVKADATVAGAGGKVVAWSDDATRAHGSFSARGGPAGGDGGLVETSGAFLDVSGARVSATAPAGKVGQWLLDPTDLRIVPGDANENIDEEEGPVFVPVDSPASIGYIILSNALNQGTSVVVRTGTGEGGAGDITMERDTEEGPAPAIRYTGGGRVSLTLEAHRDIRIEPGARIEAVGAGSLDVDLSADTADANLGRVDIAGARIVTNGGAFRIYGQGDADNGYASGREDEVDLAGVRIEDSTIDTGAGDISIRGSGEVGRQGVRLQGVILESGAYSNTIEARGGTVRIFGIGGIGGAGVESSSTGILGGEGVLIDGTSAADDGVYLLQSRVDATLGAVNIIGLGEGNDVVSHGVNVLDSTISGFAGVDLRGENTHDDDGVKLERSVIESKAGSVGIFGKSLLAYGVYVPASSQQSPEGRSEIFGASGVEIRGESSDDDAVNLYRTSIASGGGDVTIAGWSGSSIGVRLSYGSLGAEETSVRSGTGRLEITGDTTATSGPGLVLGNVVLGGGDETQLGDIILRARNGGAADSIELHYFDDGIARPASIRTTGSLVLVPGGLDGIERERADAVPIGVGTSTGNGFEIEPRDLAAIEDVASVVVGSDTHIGQIRTSESGLALNANLTLQNEGDGSSGISFGGLDVAGHTLTLASSGPLVQAAGGPIVADALLVRATDAANIDLTKYANSVGTLAVDPPASFAFVNDGAVVIGPLSGPGYSTTSATVQVLAAADSSSYGDFFVRTINGSLTLGQSITTLDANSNITLVADGGFFAAPGAELTPGTGGRWQVWASTWGTAADLGDLADDASRFYGCSFSDGCVTGVTLPATGNLMVFEGQPTLSIVALDVSLTYGDPIPELGFEPAVDGLVNGDLAADVLSGALGTTAVQGSPVGDYTIGNSSGSLVSPFGYLLEVSEGSLTIDPATLLLTVDPVSRLYGTANPAFSATVSGFLLADTLANATTGTLLLSTPATERSAVGRYAVTASGLSAGNYLIESASSNAQALTIDPATLLVTDDPVSRLYGAANPAFSATVSGFLFEDTLANATTGTLDLSTPATERSAVGRYAVTASGLSAGNYLIESASSNAQALTIDPATLLVTVDPVSRLYGAANPAFSATVSGFLFEDTLANATTGTLDLSTPATERSAVGRYAVTASGLSAGNYLIESASSNTQALTIDPATLLVTVDPVSRLYGAANPAFSATVSGFLFEDTLANATTGTLDLSTPATQRSAVGRYAVTASGLSAGNYLIASAESNVQALTIDPAMLTYVATPATRPYSVPNPPLSGSVSGFVVGDTLETATSGALVFASPAGPFSPPGAYPIEGSGLSAQNYRFEQAPENLGALTVTAHAPGPEQGAVLRPTGESSRVHERNFGLPPMCFAGGPLIGAGAAQAGDLLAMEWSRVRSRPNLSNCIGVDERNPCSDF</sequence>
<dbReference type="PANTHER" id="PTHR12338">
    <property type="entry name" value="AUTOTRANSPORTER"/>
    <property type="match status" value="1"/>
</dbReference>
<dbReference type="RefSeq" id="WP_004360558.1">
    <property type="nucleotide sequence ID" value="NZ_AMXF01000043.1"/>
</dbReference>
<name>N6ZSQ7_9RHOO</name>
<dbReference type="Gene3D" id="3.30.160.710">
    <property type="match status" value="4"/>
</dbReference>
<dbReference type="InterPro" id="IPR050909">
    <property type="entry name" value="Bact_Autotransporter_VF"/>
</dbReference>
<dbReference type="OrthoDB" id="218680at2"/>
<reference evidence="6 7" key="1">
    <citation type="submission" date="2012-09" db="EMBL/GenBank/DDBJ databases">
        <title>Draft Genome Sequences of 6 Strains from Genus Thauera.</title>
        <authorList>
            <person name="Liu B."/>
            <person name="Shapleigh J.P."/>
            <person name="Frostegard A.H."/>
        </authorList>
    </citation>
    <scope>NUCLEOTIDE SEQUENCE [LARGE SCALE GENOMIC DNA]</scope>
    <source>
        <strain evidence="6 7">B4P</strain>
    </source>
</reference>
<proteinExistence type="predicted"/>
<dbReference type="Proteomes" id="UP000013047">
    <property type="component" value="Unassembled WGS sequence"/>
</dbReference>
<dbReference type="EMBL" id="AMXF01000043">
    <property type="protein sequence ID" value="ENO97522.1"/>
    <property type="molecule type" value="Genomic_DNA"/>
</dbReference>
<dbReference type="InterPro" id="IPR041286">
    <property type="entry name" value="MBG_2"/>
</dbReference>
<dbReference type="SMART" id="SM00912">
    <property type="entry name" value="Haemagg_act"/>
    <property type="match status" value="1"/>
</dbReference>
<feature type="chain" id="PRO_5004129159" description="Filamentous haemagglutinin FhaB/tRNA nuclease CdiA-like TPS domain-containing protein" evidence="4">
    <location>
        <begin position="33"/>
        <end position="1774"/>
    </location>
</feature>
<dbReference type="Gene3D" id="2.160.20.10">
    <property type="entry name" value="Single-stranded right-handed beta-helix, Pectin lyase-like"/>
    <property type="match status" value="1"/>
</dbReference>
<accession>N6ZSQ7</accession>
<comment type="caution">
    <text evidence="6">The sequence shown here is derived from an EMBL/GenBank/DDBJ whole genome shotgun (WGS) entry which is preliminary data.</text>
</comment>
<keyword evidence="2" id="KW-0964">Secreted</keyword>
<evidence type="ECO:0000256" key="3">
    <source>
        <dbReference type="ARBA" id="ARBA00022729"/>
    </source>
</evidence>
<dbReference type="Pfam" id="PF18676">
    <property type="entry name" value="MBG_2"/>
    <property type="match status" value="6"/>
</dbReference>
<feature type="signal peptide" evidence="4">
    <location>
        <begin position="1"/>
        <end position="32"/>
    </location>
</feature>
<dbReference type="Pfam" id="PF05860">
    <property type="entry name" value="TPS"/>
    <property type="match status" value="1"/>
</dbReference>
<dbReference type="GO" id="GO:0005576">
    <property type="term" value="C:extracellular region"/>
    <property type="evidence" value="ECO:0007669"/>
    <property type="project" value="UniProtKB-SubCell"/>
</dbReference>
<dbReference type="InterPro" id="IPR008638">
    <property type="entry name" value="FhaB/CdiA-like_TPS"/>
</dbReference>
<dbReference type="InterPro" id="IPR011050">
    <property type="entry name" value="Pectin_lyase_fold/virulence"/>
</dbReference>
<keyword evidence="3 4" id="KW-0732">Signal</keyword>
<dbReference type="SUPFAM" id="SSF51126">
    <property type="entry name" value="Pectin lyase-like"/>
    <property type="match status" value="1"/>
</dbReference>
<evidence type="ECO:0000256" key="2">
    <source>
        <dbReference type="ARBA" id="ARBA00022525"/>
    </source>
</evidence>
<protein>
    <recommendedName>
        <fullName evidence="5">Filamentous haemagglutinin FhaB/tRNA nuclease CdiA-like TPS domain-containing protein</fullName>
    </recommendedName>
</protein>
<dbReference type="PANTHER" id="PTHR12338:SF8">
    <property type="entry name" value="HEME_HEMOPEXIN-BINDING PROTEIN"/>
    <property type="match status" value="1"/>
</dbReference>
<dbReference type="NCBIfam" id="TIGR01901">
    <property type="entry name" value="adhes_NPXG"/>
    <property type="match status" value="1"/>
</dbReference>
<feature type="domain" description="Filamentous haemagglutinin FhaB/tRNA nuclease CdiA-like TPS" evidence="5">
    <location>
        <begin position="30"/>
        <end position="143"/>
    </location>
</feature>
<organism evidence="6 7">
    <name type="scientific">Thauera phenylacetica B4P</name>
    <dbReference type="NCBI Taxonomy" id="1234382"/>
    <lineage>
        <taxon>Bacteria</taxon>
        <taxon>Pseudomonadati</taxon>
        <taxon>Pseudomonadota</taxon>
        <taxon>Betaproteobacteria</taxon>
        <taxon>Rhodocyclales</taxon>
        <taxon>Zoogloeaceae</taxon>
        <taxon>Thauera</taxon>
    </lineage>
</organism>
<evidence type="ECO:0000256" key="4">
    <source>
        <dbReference type="SAM" id="SignalP"/>
    </source>
</evidence>
<keyword evidence="7" id="KW-1185">Reference proteome</keyword>
<comment type="subcellular location">
    <subcellularLocation>
        <location evidence="1">Secreted</location>
    </subcellularLocation>
</comment>
<dbReference type="InterPro" id="IPR012334">
    <property type="entry name" value="Pectin_lyas_fold"/>
</dbReference>
<evidence type="ECO:0000256" key="1">
    <source>
        <dbReference type="ARBA" id="ARBA00004613"/>
    </source>
</evidence>
<evidence type="ECO:0000313" key="6">
    <source>
        <dbReference type="EMBL" id="ENO97522.1"/>
    </source>
</evidence>
<evidence type="ECO:0000313" key="7">
    <source>
        <dbReference type="Proteomes" id="UP000013047"/>
    </source>
</evidence>